<evidence type="ECO:0000313" key="3">
    <source>
        <dbReference type="EMBL" id="MVT08430.1"/>
    </source>
</evidence>
<evidence type="ECO:0000313" key="4">
    <source>
        <dbReference type="Proteomes" id="UP000461730"/>
    </source>
</evidence>
<dbReference type="Proteomes" id="UP000461730">
    <property type="component" value="Unassembled WGS sequence"/>
</dbReference>
<evidence type="ECO:0008006" key="5">
    <source>
        <dbReference type="Google" id="ProtNLM"/>
    </source>
</evidence>
<feature type="chain" id="PRO_5029668379" description="Peptidase S74 domain-containing protein" evidence="2">
    <location>
        <begin position="19"/>
        <end position="350"/>
    </location>
</feature>
<dbReference type="EMBL" id="WRXN01000003">
    <property type="protein sequence ID" value="MVT08430.1"/>
    <property type="molecule type" value="Genomic_DNA"/>
</dbReference>
<evidence type="ECO:0000256" key="2">
    <source>
        <dbReference type="SAM" id="SignalP"/>
    </source>
</evidence>
<proteinExistence type="predicted"/>
<dbReference type="RefSeq" id="WP_157305852.1">
    <property type="nucleotide sequence ID" value="NZ_WRXN01000003.1"/>
</dbReference>
<dbReference type="AlphaFoldDB" id="A0A7K1U2A3"/>
<feature type="signal peptide" evidence="2">
    <location>
        <begin position="1"/>
        <end position="18"/>
    </location>
</feature>
<feature type="coiled-coil region" evidence="1">
    <location>
        <begin position="323"/>
        <end position="350"/>
    </location>
</feature>
<name>A0A7K1U2A3_9BACT</name>
<protein>
    <recommendedName>
        <fullName evidence="5">Peptidase S74 domain-containing protein</fullName>
    </recommendedName>
</protein>
<keyword evidence="1" id="KW-0175">Coiled coil</keyword>
<evidence type="ECO:0000256" key="1">
    <source>
        <dbReference type="SAM" id="Coils"/>
    </source>
</evidence>
<reference evidence="3 4" key="1">
    <citation type="submission" date="2019-12" db="EMBL/GenBank/DDBJ databases">
        <title>Chitinophaga sp. strain ysch24 (GDMCC 1.1355), whole genome shotgun sequence.</title>
        <authorList>
            <person name="Zhang X."/>
        </authorList>
    </citation>
    <scope>NUCLEOTIDE SEQUENCE [LARGE SCALE GENOMIC DNA]</scope>
    <source>
        <strain evidence="4">ysch24</strain>
    </source>
</reference>
<accession>A0A7K1U2A3</accession>
<organism evidence="3 4">
    <name type="scientific">Chitinophaga tropicalis</name>
    <dbReference type="NCBI Taxonomy" id="2683588"/>
    <lineage>
        <taxon>Bacteria</taxon>
        <taxon>Pseudomonadati</taxon>
        <taxon>Bacteroidota</taxon>
        <taxon>Chitinophagia</taxon>
        <taxon>Chitinophagales</taxon>
        <taxon>Chitinophagaceae</taxon>
        <taxon>Chitinophaga</taxon>
    </lineage>
</organism>
<comment type="caution">
    <text evidence="3">The sequence shown here is derived from an EMBL/GenBank/DDBJ whole genome shotgun (WGS) entry which is preliminary data.</text>
</comment>
<sequence length="350" mass="37783">MRAALTLLPMLGSLTVCAQSTNMKDYGRSVGLGTTTPQFYYYGGDNMGLEIYNSNTVANSQAHLILSTGATSNYGSAGTLSWMTPNSTGNKGVAYISARTIQDATTNASGNLYFATAENAIPSIKMQITSKGYVGIGIDEPRAFLDVARAGDNVTSTVFGRLAAGNGESGGMGTGTYLGVQNYSADGLFTKSFAIEHRFYSVLNSAINFYRGNSTLGGFITFSTYNGTEQMRIDPGGNVGIGTTATGNYKLTVEGAIGARRVRVTQDTWADFVFNPEYKLPSLKELDKYVRENKHLPGVPSETEVKEKGIDVGEMNKILLQKVEELTLHLIEQQKQIEKMAAEIECLKHK</sequence>
<gene>
    <name evidence="3" type="ORF">GO493_09190</name>
</gene>
<keyword evidence="2" id="KW-0732">Signal</keyword>
<keyword evidence="4" id="KW-1185">Reference proteome</keyword>